<dbReference type="InterPro" id="IPR038389">
    <property type="entry name" value="PSMG2_sf"/>
</dbReference>
<accession>A0A497EVA7</accession>
<sequence>MLGGFTLMSHLVFIKEVELDNAILLLGLEGYADAGGAASFTLSYLRRKLQAESLAMISHVAMQDYTAYRPIALIEGGLVKAVHPPLSKIYYAKSSDRWVVLVQGPEPSFSWFQYIRYILDLASRVKASKIFTFGGFVDWVEAPKVSAVVSKEELKNMVLEAGIGLIDYEGPCSLYTVLIYECASRGIDAISLWYHVPFKDYAILKHINMLDFRSTKMLLEKLKALTGIDVDLSDVDDDVKRLNETLTALSKKSAEARRFRAERREYGPSYII</sequence>
<dbReference type="SUPFAM" id="SSF159659">
    <property type="entry name" value="Cgl1923-like"/>
    <property type="match status" value="1"/>
</dbReference>
<dbReference type="EMBL" id="QMQX01000133">
    <property type="protein sequence ID" value="RLE51086.1"/>
    <property type="molecule type" value="Genomic_DNA"/>
</dbReference>
<comment type="caution">
    <text evidence="1">The sequence shown here is derived from an EMBL/GenBank/DDBJ whole genome shotgun (WGS) entry which is preliminary data.</text>
</comment>
<dbReference type="AlphaFoldDB" id="A0A497EVA7"/>
<dbReference type="Pfam" id="PF09754">
    <property type="entry name" value="PAC2"/>
    <property type="match status" value="1"/>
</dbReference>
<protein>
    <recommendedName>
        <fullName evidence="3">PAC2 family protein</fullName>
    </recommendedName>
</protein>
<dbReference type="InterPro" id="IPR019151">
    <property type="entry name" value="Proteasome_assmbl_chaperone_2"/>
</dbReference>
<evidence type="ECO:0000313" key="2">
    <source>
        <dbReference type="Proteomes" id="UP000272051"/>
    </source>
</evidence>
<reference evidence="1 2" key="1">
    <citation type="submission" date="2018-06" db="EMBL/GenBank/DDBJ databases">
        <title>Extensive metabolic versatility and redundancy in microbially diverse, dynamic hydrothermal sediments.</title>
        <authorList>
            <person name="Dombrowski N."/>
            <person name="Teske A."/>
            <person name="Baker B.J."/>
        </authorList>
    </citation>
    <scope>NUCLEOTIDE SEQUENCE [LARGE SCALE GENOMIC DNA]</scope>
    <source>
        <strain evidence="1">B34_G17</strain>
    </source>
</reference>
<dbReference type="Proteomes" id="UP000272051">
    <property type="component" value="Unassembled WGS sequence"/>
</dbReference>
<gene>
    <name evidence="1" type="ORF">DRJ33_06540</name>
</gene>
<evidence type="ECO:0000313" key="1">
    <source>
        <dbReference type="EMBL" id="RLE51086.1"/>
    </source>
</evidence>
<name>A0A497EVA7_9CREN</name>
<organism evidence="1 2">
    <name type="scientific">Thermoproteota archaeon</name>
    <dbReference type="NCBI Taxonomy" id="2056631"/>
    <lineage>
        <taxon>Archaea</taxon>
        <taxon>Thermoproteota</taxon>
    </lineage>
</organism>
<proteinExistence type="predicted"/>
<dbReference type="PANTHER" id="PTHR35610">
    <property type="entry name" value="3-ISOPROPYLMALATE DEHYDRATASE-RELATED"/>
    <property type="match status" value="1"/>
</dbReference>
<dbReference type="Gene3D" id="3.40.50.10900">
    <property type="entry name" value="PAC-like subunit"/>
    <property type="match status" value="1"/>
</dbReference>
<evidence type="ECO:0008006" key="3">
    <source>
        <dbReference type="Google" id="ProtNLM"/>
    </source>
</evidence>